<protein>
    <submittedName>
        <fullName evidence="7">ABC transporter substrate-binding protein</fullName>
    </submittedName>
</protein>
<dbReference type="Pfam" id="PF00496">
    <property type="entry name" value="SBP_bac_5"/>
    <property type="match status" value="1"/>
</dbReference>
<dbReference type="GO" id="GO:1904680">
    <property type="term" value="F:peptide transmembrane transporter activity"/>
    <property type="evidence" value="ECO:0007669"/>
    <property type="project" value="TreeGrafter"/>
</dbReference>
<feature type="chain" id="PRO_5038381665" evidence="5">
    <location>
        <begin position="22"/>
        <end position="532"/>
    </location>
</feature>
<evidence type="ECO:0000259" key="6">
    <source>
        <dbReference type="Pfam" id="PF00496"/>
    </source>
</evidence>
<evidence type="ECO:0000313" key="8">
    <source>
        <dbReference type="Proteomes" id="UP000462363"/>
    </source>
</evidence>
<dbReference type="InterPro" id="IPR030678">
    <property type="entry name" value="Peptide/Ni-bd"/>
</dbReference>
<keyword evidence="3 5" id="KW-0732">Signal</keyword>
<organism evidence="7 8">
    <name type="scientific">Clostridium scindens (strain JCM 10418 / VPI 12708)</name>
    <dbReference type="NCBI Taxonomy" id="29347"/>
    <lineage>
        <taxon>Bacteria</taxon>
        <taxon>Bacillati</taxon>
        <taxon>Bacillota</taxon>
        <taxon>Clostridia</taxon>
        <taxon>Lachnospirales</taxon>
        <taxon>Lachnospiraceae</taxon>
    </lineage>
</organism>
<dbReference type="InterPro" id="IPR000914">
    <property type="entry name" value="SBP_5_dom"/>
</dbReference>
<dbReference type="Proteomes" id="UP000462363">
    <property type="component" value="Unassembled WGS sequence"/>
</dbReference>
<dbReference type="AlphaFoldDB" id="A0A844FBP7"/>
<dbReference type="CDD" id="cd00995">
    <property type="entry name" value="PBP2_NikA_DppA_OppA_like"/>
    <property type="match status" value="1"/>
</dbReference>
<feature type="region of interest" description="Disordered" evidence="4">
    <location>
        <begin position="25"/>
        <end position="44"/>
    </location>
</feature>
<dbReference type="InterPro" id="IPR039424">
    <property type="entry name" value="SBP_5"/>
</dbReference>
<evidence type="ECO:0000256" key="2">
    <source>
        <dbReference type="ARBA" id="ARBA00022448"/>
    </source>
</evidence>
<dbReference type="RefSeq" id="WP_004606560.1">
    <property type="nucleotide sequence ID" value="NZ_AP024846.1"/>
</dbReference>
<dbReference type="GO" id="GO:0043190">
    <property type="term" value="C:ATP-binding cassette (ABC) transporter complex"/>
    <property type="evidence" value="ECO:0007669"/>
    <property type="project" value="InterPro"/>
</dbReference>
<dbReference type="PANTHER" id="PTHR30290">
    <property type="entry name" value="PERIPLASMIC BINDING COMPONENT OF ABC TRANSPORTER"/>
    <property type="match status" value="1"/>
</dbReference>
<dbReference type="Gene3D" id="3.10.105.10">
    <property type="entry name" value="Dipeptide-binding Protein, Domain 3"/>
    <property type="match status" value="1"/>
</dbReference>
<dbReference type="GeneID" id="62695164"/>
<evidence type="ECO:0000256" key="1">
    <source>
        <dbReference type="ARBA" id="ARBA00005695"/>
    </source>
</evidence>
<feature type="compositionally biased region" description="Basic and acidic residues" evidence="4">
    <location>
        <begin position="27"/>
        <end position="36"/>
    </location>
</feature>
<feature type="signal peptide" evidence="5">
    <location>
        <begin position="1"/>
        <end position="21"/>
    </location>
</feature>
<proteinExistence type="inferred from homology"/>
<evidence type="ECO:0000256" key="4">
    <source>
        <dbReference type="SAM" id="MobiDB-lite"/>
    </source>
</evidence>
<dbReference type="GO" id="GO:0042597">
    <property type="term" value="C:periplasmic space"/>
    <property type="evidence" value="ECO:0007669"/>
    <property type="project" value="UniProtKB-ARBA"/>
</dbReference>
<sequence>MKKRFLSILLASILAVGALTGCGNSNEKNDAKKQETENSSGKGTFTIAMGYKPNSLQPSAQSSDDLVSAIRPIYEPLFAETKEGLEYYLADSLDISDDGLTYTIHINDDANWSDGKPITVQDIMFTIDYGVLTYGGPTSFTQINGKEVKFTKKDDKTLDIVLPEVYDNYVRTLAQFYPMPSHAFDNDPSKIDNSDYFKKTDMATSGAYTVSEINEDSFVFKARDDYYRGTPTVKTVIMKTIGSGSTKQIEFENGQIDYMRVTSAEDLKKYKEASDKYNLYSVSEARLNYIQLNPNGSVMSTLSDDARKAIFMALNKEEIVDFAWGSDELAVPANSLLTPDQSLYNKDCKGYDYNLEEAKKLAESSGLKGKTLTYIYNADRANMEAVATVVQQQLAAIGVNVEIEGCDTSTFFPRFFTKADSELAPTWDIGSNGWDSQRGTNCGQSISYFTNRLADCGFSDEVSGLAQQALGTVDADEKQELWNEIQDKALEECWEYPLTYTNYVMVSQKNVSGLSDSTVIPEFIDYLSIQVD</sequence>
<evidence type="ECO:0000256" key="3">
    <source>
        <dbReference type="ARBA" id="ARBA00022729"/>
    </source>
</evidence>
<evidence type="ECO:0000256" key="5">
    <source>
        <dbReference type="SAM" id="SignalP"/>
    </source>
</evidence>
<comment type="similarity">
    <text evidence="1">Belongs to the bacterial solute-binding protein 5 family.</text>
</comment>
<dbReference type="GO" id="GO:0015833">
    <property type="term" value="P:peptide transport"/>
    <property type="evidence" value="ECO:0007669"/>
    <property type="project" value="TreeGrafter"/>
</dbReference>
<name>A0A844FBP7_CLOSV</name>
<accession>A0A844FBP7</accession>
<dbReference type="Gene3D" id="3.90.76.10">
    <property type="entry name" value="Dipeptide-binding Protein, Domain 1"/>
    <property type="match status" value="1"/>
</dbReference>
<keyword evidence="2" id="KW-0813">Transport</keyword>
<evidence type="ECO:0000313" key="7">
    <source>
        <dbReference type="EMBL" id="MSS40601.1"/>
    </source>
</evidence>
<dbReference type="PANTHER" id="PTHR30290:SF9">
    <property type="entry name" value="OLIGOPEPTIDE-BINDING PROTEIN APPA"/>
    <property type="match status" value="1"/>
</dbReference>
<dbReference type="EMBL" id="VUMB01000017">
    <property type="protein sequence ID" value="MSS40601.1"/>
    <property type="molecule type" value="Genomic_DNA"/>
</dbReference>
<dbReference type="PROSITE" id="PS51257">
    <property type="entry name" value="PROKAR_LIPOPROTEIN"/>
    <property type="match status" value="1"/>
</dbReference>
<dbReference type="Gene3D" id="3.40.190.10">
    <property type="entry name" value="Periplasmic binding protein-like II"/>
    <property type="match status" value="1"/>
</dbReference>
<feature type="domain" description="Solute-binding protein family 5" evidence="6">
    <location>
        <begin position="88"/>
        <end position="437"/>
    </location>
</feature>
<comment type="caution">
    <text evidence="7">The sequence shown here is derived from an EMBL/GenBank/DDBJ whole genome shotgun (WGS) entry which is preliminary data.</text>
</comment>
<dbReference type="SUPFAM" id="SSF53850">
    <property type="entry name" value="Periplasmic binding protein-like II"/>
    <property type="match status" value="1"/>
</dbReference>
<dbReference type="PIRSF" id="PIRSF002741">
    <property type="entry name" value="MppA"/>
    <property type="match status" value="1"/>
</dbReference>
<gene>
    <name evidence="7" type="ORF">FYJ37_09590</name>
</gene>
<reference evidence="7 8" key="1">
    <citation type="submission" date="2019-08" db="EMBL/GenBank/DDBJ databases">
        <title>In-depth cultivation of the pig gut microbiome towards novel bacterial diversity and tailored functional studies.</title>
        <authorList>
            <person name="Wylensek D."/>
            <person name="Hitch T.C.A."/>
            <person name="Clavel T."/>
        </authorList>
    </citation>
    <scope>NUCLEOTIDE SEQUENCE [LARGE SCALE GENOMIC DNA]</scope>
    <source>
        <strain evidence="7 8">BL-389-WT-3D</strain>
    </source>
</reference>